<organism evidence="1">
    <name type="scientific">marine sediment metagenome</name>
    <dbReference type="NCBI Taxonomy" id="412755"/>
    <lineage>
        <taxon>unclassified sequences</taxon>
        <taxon>metagenomes</taxon>
        <taxon>ecological metagenomes</taxon>
    </lineage>
</organism>
<gene>
    <name evidence="1" type="ORF">S01H4_21407</name>
</gene>
<dbReference type="AlphaFoldDB" id="X1B6G2"/>
<protein>
    <recommendedName>
        <fullName evidence="2">Glycosyltransferase 2-like domain-containing protein</fullName>
    </recommendedName>
</protein>
<evidence type="ECO:0000313" key="1">
    <source>
        <dbReference type="EMBL" id="GAG79758.1"/>
    </source>
</evidence>
<comment type="caution">
    <text evidence="1">The sequence shown here is derived from an EMBL/GenBank/DDBJ whole genome shotgun (WGS) entry which is preliminary data.</text>
</comment>
<accession>X1B6G2</accession>
<reference evidence="1" key="1">
    <citation type="journal article" date="2014" name="Front. Microbiol.">
        <title>High frequency of phylogenetically diverse reductive dehalogenase-homologous genes in deep subseafloor sedimentary metagenomes.</title>
        <authorList>
            <person name="Kawai M."/>
            <person name="Futagami T."/>
            <person name="Toyoda A."/>
            <person name="Takaki Y."/>
            <person name="Nishi S."/>
            <person name="Hori S."/>
            <person name="Arai W."/>
            <person name="Tsubouchi T."/>
            <person name="Morono Y."/>
            <person name="Uchiyama I."/>
            <person name="Ito T."/>
            <person name="Fujiyama A."/>
            <person name="Inagaki F."/>
            <person name="Takami H."/>
        </authorList>
    </citation>
    <scope>NUCLEOTIDE SEQUENCE</scope>
    <source>
        <strain evidence="1">Expedition CK06-06</strain>
    </source>
</reference>
<evidence type="ECO:0008006" key="2">
    <source>
        <dbReference type="Google" id="ProtNLM"/>
    </source>
</evidence>
<name>X1B6G2_9ZZZZ</name>
<sequence length="197" mass="23959">MQSVIYDDEIYKEEDLIRLRDFLTNTAKKDNYWIGSYTFINSFDWYRYITSPRLFRYKPGMAFIGSNNLTWDGGKKRYRGRITVPDVIRYHYSYVRNNRRLEIRQIQTAVNKYPYEKCGKFFRRKDIHPVGFTGTHPEIMKKHPYAKITWHPKLSKMIEGPHVKAKLATERKEKPEKKKPISKWEEFYQPFHKKDYE</sequence>
<feature type="non-terminal residue" evidence="1">
    <location>
        <position position="197"/>
    </location>
</feature>
<proteinExistence type="predicted"/>
<dbReference type="EMBL" id="BART01009694">
    <property type="protein sequence ID" value="GAG79758.1"/>
    <property type="molecule type" value="Genomic_DNA"/>
</dbReference>